<protein>
    <recommendedName>
        <fullName evidence="1">Retrovirus-related Pol polyprotein from transposon TNT 1-94-like beta-barrel domain-containing protein</fullName>
    </recommendedName>
</protein>
<reference evidence="2" key="1">
    <citation type="submission" date="2019-10" db="EMBL/GenBank/DDBJ databases">
        <authorList>
            <person name="Zhang R."/>
            <person name="Pan Y."/>
            <person name="Wang J."/>
            <person name="Ma R."/>
            <person name="Yu S."/>
        </authorList>
    </citation>
    <scope>NUCLEOTIDE SEQUENCE</scope>
    <source>
        <strain evidence="2">LA-IB0</strain>
        <tissue evidence="2">Leaf</tissue>
    </source>
</reference>
<keyword evidence="3" id="KW-1185">Reference proteome</keyword>
<gene>
    <name evidence="2" type="ORF">BUALT_Bualt03G0090600</name>
</gene>
<dbReference type="Proteomes" id="UP000826271">
    <property type="component" value="Unassembled WGS sequence"/>
</dbReference>
<comment type="caution">
    <text evidence="2">The sequence shown here is derived from an EMBL/GenBank/DDBJ whole genome shotgun (WGS) entry which is preliminary data.</text>
</comment>
<sequence length="169" mass="19155">MPSGISMEDMLRSMFGRSWWGSMLRWVVVGVHVTMGTKFRQEHVAGRVRKVVVGVHVTMGMEFRCRHNRVMMVIMAKAAQSCNVSTKVSESLLANCDLVAWWVDSTSSRHVAKTRDGFVEMKEVKARNHKLYMGNNTYCDVLGIDTVRIGLPGENNLFLTDVLYAPNMR</sequence>
<dbReference type="AlphaFoldDB" id="A0AAV6Y3H9"/>
<dbReference type="EMBL" id="WHWC01000003">
    <property type="protein sequence ID" value="KAG8385875.1"/>
    <property type="molecule type" value="Genomic_DNA"/>
</dbReference>
<proteinExistence type="predicted"/>
<accession>A0AAV6Y3H9</accession>
<evidence type="ECO:0000313" key="3">
    <source>
        <dbReference type="Proteomes" id="UP000826271"/>
    </source>
</evidence>
<feature type="domain" description="Retrovirus-related Pol polyprotein from transposon TNT 1-94-like beta-barrel" evidence="1">
    <location>
        <begin position="101"/>
        <end position="169"/>
    </location>
</feature>
<organism evidence="2 3">
    <name type="scientific">Buddleja alternifolia</name>
    <dbReference type="NCBI Taxonomy" id="168488"/>
    <lineage>
        <taxon>Eukaryota</taxon>
        <taxon>Viridiplantae</taxon>
        <taxon>Streptophyta</taxon>
        <taxon>Embryophyta</taxon>
        <taxon>Tracheophyta</taxon>
        <taxon>Spermatophyta</taxon>
        <taxon>Magnoliopsida</taxon>
        <taxon>eudicotyledons</taxon>
        <taxon>Gunneridae</taxon>
        <taxon>Pentapetalae</taxon>
        <taxon>asterids</taxon>
        <taxon>lamiids</taxon>
        <taxon>Lamiales</taxon>
        <taxon>Scrophulariaceae</taxon>
        <taxon>Buddlejeae</taxon>
        <taxon>Buddleja</taxon>
    </lineage>
</organism>
<evidence type="ECO:0000259" key="1">
    <source>
        <dbReference type="Pfam" id="PF22936"/>
    </source>
</evidence>
<name>A0AAV6Y3H9_9LAMI</name>
<evidence type="ECO:0000313" key="2">
    <source>
        <dbReference type="EMBL" id="KAG8385875.1"/>
    </source>
</evidence>
<dbReference type="InterPro" id="IPR054722">
    <property type="entry name" value="PolX-like_BBD"/>
</dbReference>
<dbReference type="Pfam" id="PF22936">
    <property type="entry name" value="Pol_BBD"/>
    <property type="match status" value="1"/>
</dbReference>